<dbReference type="GO" id="GO:0005886">
    <property type="term" value="C:plasma membrane"/>
    <property type="evidence" value="ECO:0007669"/>
    <property type="project" value="UniProtKB-SubCell"/>
</dbReference>
<evidence type="ECO:0000313" key="10">
    <source>
        <dbReference type="Proteomes" id="UP000053820"/>
    </source>
</evidence>
<keyword evidence="10" id="KW-1185">Reference proteome</keyword>
<dbReference type="GO" id="GO:0015087">
    <property type="term" value="F:cobalt ion transmembrane transporter activity"/>
    <property type="evidence" value="ECO:0007669"/>
    <property type="project" value="TreeGrafter"/>
</dbReference>
<evidence type="ECO:0000256" key="3">
    <source>
        <dbReference type="ARBA" id="ARBA00022448"/>
    </source>
</evidence>
<proteinExistence type="inferred from homology"/>
<keyword evidence="5 8" id="KW-0812">Transmembrane</keyword>
<dbReference type="InterPro" id="IPR045861">
    <property type="entry name" value="CorA_cytoplasmic_dom"/>
</dbReference>
<feature type="transmembrane region" description="Helical" evidence="8">
    <location>
        <begin position="533"/>
        <end position="551"/>
    </location>
</feature>
<dbReference type="InterPro" id="IPR002523">
    <property type="entry name" value="MgTranspt_CorA/ZnTranspt_ZntB"/>
</dbReference>
<feature type="transmembrane region" description="Helical" evidence="8">
    <location>
        <begin position="460"/>
        <end position="480"/>
    </location>
</feature>
<dbReference type="GO" id="GO:0050897">
    <property type="term" value="F:cobalt ion binding"/>
    <property type="evidence" value="ECO:0007669"/>
    <property type="project" value="TreeGrafter"/>
</dbReference>
<evidence type="ECO:0000256" key="4">
    <source>
        <dbReference type="ARBA" id="ARBA00022475"/>
    </source>
</evidence>
<comment type="subcellular location">
    <subcellularLocation>
        <location evidence="1">Cell membrane</location>
        <topology evidence="1">Multi-pass membrane protein</topology>
    </subcellularLocation>
</comment>
<dbReference type="HOGENOM" id="CLU_018401_0_0_1"/>
<name>A0A0C9WEI0_9AGAM</name>
<dbReference type="InterPro" id="IPR045863">
    <property type="entry name" value="CorA_TM1_TM2"/>
</dbReference>
<sequence>MAITGGPPGISQCMGRHQFLCAFPQHGPYLGWGLWCGSVVEMSNRYRHAAPSGPWPWMDFDKDFAFVASTSGGVVDSQSTWKEYPQNLFPNWTNNQVERCKMLSACSDSDNCRIFKADFLDDGRFDENADDQVYEVSAVDSDGFWHQLSSPRPGNIRVRALFVDNMSSNVLKMLGTKYMIEPFFFSSSTNWIPSRYREDVKPKEGDHITITLPFIQTVKHRPESSAPNEDEQIIDTQAPLHLRGTDQTLLQDLLAVHMVRNTDSSTIITYHPNLRRSSAERLHALIQRTGRSVYWSKIFDTSKDPTFLLLCFFWYALYAWDEAFENMYKHLNDLESQVLKTNEIELTPELHILQAHLLYYQTLLEDFRKSVIFVQETPNPAMDALPEMDRSHSSDLLRQESNNLLSEIERLEGQRNMQSSRLKNVLDLAFASVNISDSKQMKELTKAAVRDSAAMKQISYLGMIFLPANLIASVFGMNIIEINPQTNENLAHYVEATIILTCLTAWLVIALQSQSTIHGGPIDGPKTTILRRFGWPIFIAYRMFTLCKIALRDRTPITWNDLTRV</sequence>
<feature type="transmembrane region" description="Helical" evidence="8">
    <location>
        <begin position="492"/>
        <end position="513"/>
    </location>
</feature>
<evidence type="ECO:0000313" key="9">
    <source>
        <dbReference type="EMBL" id="KIJ63951.1"/>
    </source>
</evidence>
<dbReference type="Gene3D" id="1.20.58.340">
    <property type="entry name" value="Magnesium transport protein CorA, transmembrane region"/>
    <property type="match status" value="1"/>
</dbReference>
<dbReference type="PANTHER" id="PTHR46494:SF1">
    <property type="entry name" value="CORA FAMILY METAL ION TRANSPORTER (EUROFUNG)"/>
    <property type="match status" value="1"/>
</dbReference>
<evidence type="ECO:0000256" key="2">
    <source>
        <dbReference type="ARBA" id="ARBA00009765"/>
    </source>
</evidence>
<evidence type="ECO:0000256" key="7">
    <source>
        <dbReference type="ARBA" id="ARBA00023136"/>
    </source>
</evidence>
<keyword evidence="3" id="KW-0813">Transport</keyword>
<dbReference type="EMBL" id="KN839848">
    <property type="protein sequence ID" value="KIJ63951.1"/>
    <property type="molecule type" value="Genomic_DNA"/>
</dbReference>
<keyword evidence="4" id="KW-1003">Cell membrane</keyword>
<accession>A0A0C9WEI0</accession>
<evidence type="ECO:0000256" key="1">
    <source>
        <dbReference type="ARBA" id="ARBA00004651"/>
    </source>
</evidence>
<dbReference type="GO" id="GO:0000287">
    <property type="term" value="F:magnesium ion binding"/>
    <property type="evidence" value="ECO:0007669"/>
    <property type="project" value="TreeGrafter"/>
</dbReference>
<dbReference type="Proteomes" id="UP000053820">
    <property type="component" value="Unassembled WGS sequence"/>
</dbReference>
<evidence type="ECO:0000256" key="5">
    <source>
        <dbReference type="ARBA" id="ARBA00022692"/>
    </source>
</evidence>
<gene>
    <name evidence="9" type="ORF">HYDPIDRAFT_112438</name>
</gene>
<evidence type="ECO:0000256" key="8">
    <source>
        <dbReference type="SAM" id="Phobius"/>
    </source>
</evidence>
<keyword evidence="7 8" id="KW-0472">Membrane</keyword>
<organism evidence="9 10">
    <name type="scientific">Hydnomerulius pinastri MD-312</name>
    <dbReference type="NCBI Taxonomy" id="994086"/>
    <lineage>
        <taxon>Eukaryota</taxon>
        <taxon>Fungi</taxon>
        <taxon>Dikarya</taxon>
        <taxon>Basidiomycota</taxon>
        <taxon>Agaricomycotina</taxon>
        <taxon>Agaricomycetes</taxon>
        <taxon>Agaricomycetidae</taxon>
        <taxon>Boletales</taxon>
        <taxon>Boletales incertae sedis</taxon>
        <taxon>Leucogyrophana</taxon>
    </lineage>
</organism>
<keyword evidence="6 8" id="KW-1133">Transmembrane helix</keyword>
<dbReference type="OrthoDB" id="3231000at2759"/>
<dbReference type="SUPFAM" id="SSF143865">
    <property type="entry name" value="CorA soluble domain-like"/>
    <property type="match status" value="1"/>
</dbReference>
<comment type="similarity">
    <text evidence="2">Belongs to the CorA metal ion transporter (MIT) (TC 1.A.35) family.</text>
</comment>
<dbReference type="SUPFAM" id="SSF144083">
    <property type="entry name" value="Magnesium transport protein CorA, transmembrane region"/>
    <property type="match status" value="1"/>
</dbReference>
<evidence type="ECO:0000256" key="6">
    <source>
        <dbReference type="ARBA" id="ARBA00022989"/>
    </source>
</evidence>
<dbReference type="AlphaFoldDB" id="A0A0C9WEI0"/>
<dbReference type="PANTHER" id="PTHR46494">
    <property type="entry name" value="CORA FAMILY METAL ION TRANSPORTER (EUROFUNG)"/>
    <property type="match status" value="1"/>
</dbReference>
<protein>
    <submittedName>
        <fullName evidence="9">Uncharacterized protein</fullName>
    </submittedName>
</protein>
<dbReference type="GO" id="GO:0015095">
    <property type="term" value="F:magnesium ion transmembrane transporter activity"/>
    <property type="evidence" value="ECO:0007669"/>
    <property type="project" value="TreeGrafter"/>
</dbReference>
<dbReference type="Pfam" id="PF01544">
    <property type="entry name" value="CorA"/>
    <property type="match status" value="1"/>
</dbReference>
<reference evidence="9 10" key="1">
    <citation type="submission" date="2014-04" db="EMBL/GenBank/DDBJ databases">
        <title>Evolutionary Origins and Diversification of the Mycorrhizal Mutualists.</title>
        <authorList>
            <consortium name="DOE Joint Genome Institute"/>
            <consortium name="Mycorrhizal Genomics Consortium"/>
            <person name="Kohler A."/>
            <person name="Kuo A."/>
            <person name="Nagy L.G."/>
            <person name="Floudas D."/>
            <person name="Copeland A."/>
            <person name="Barry K.W."/>
            <person name="Cichocki N."/>
            <person name="Veneault-Fourrey C."/>
            <person name="LaButti K."/>
            <person name="Lindquist E.A."/>
            <person name="Lipzen A."/>
            <person name="Lundell T."/>
            <person name="Morin E."/>
            <person name="Murat C."/>
            <person name="Riley R."/>
            <person name="Ohm R."/>
            <person name="Sun H."/>
            <person name="Tunlid A."/>
            <person name="Henrissat B."/>
            <person name="Grigoriev I.V."/>
            <person name="Hibbett D.S."/>
            <person name="Martin F."/>
        </authorList>
    </citation>
    <scope>NUCLEOTIDE SEQUENCE [LARGE SCALE GENOMIC DNA]</scope>
    <source>
        <strain evidence="9 10">MD-312</strain>
    </source>
</reference>